<evidence type="ECO:0000256" key="2">
    <source>
        <dbReference type="ARBA" id="ARBA00006577"/>
    </source>
</evidence>
<evidence type="ECO:0000313" key="10">
    <source>
        <dbReference type="EMBL" id="GAA5483316.1"/>
    </source>
</evidence>
<proteinExistence type="inferred from homology"/>
<evidence type="ECO:0000256" key="8">
    <source>
        <dbReference type="SAM" id="SignalP"/>
    </source>
</evidence>
<dbReference type="EMBL" id="BAABRI010000013">
    <property type="protein sequence ID" value="GAA5483316.1"/>
    <property type="molecule type" value="Genomic_DNA"/>
</dbReference>
<evidence type="ECO:0000259" key="9">
    <source>
        <dbReference type="PROSITE" id="PS50059"/>
    </source>
</evidence>
<dbReference type="InterPro" id="IPR000774">
    <property type="entry name" value="PPIase_FKBP_N"/>
</dbReference>
<comment type="similarity">
    <text evidence="2 6">Belongs to the FKBP-type PPIase family.</text>
</comment>
<evidence type="ECO:0000256" key="5">
    <source>
        <dbReference type="PROSITE-ProRule" id="PRU00277"/>
    </source>
</evidence>
<keyword evidence="3 5" id="KW-0697">Rotamase</keyword>
<evidence type="ECO:0000256" key="1">
    <source>
        <dbReference type="ARBA" id="ARBA00000971"/>
    </source>
</evidence>
<feature type="domain" description="PPIase FKBP-type" evidence="9">
    <location>
        <begin position="168"/>
        <end position="252"/>
    </location>
</feature>
<dbReference type="Pfam" id="PF00254">
    <property type="entry name" value="FKBP_C"/>
    <property type="match status" value="1"/>
</dbReference>
<dbReference type="InterPro" id="IPR036944">
    <property type="entry name" value="PPIase_FKBP_N_sf"/>
</dbReference>
<dbReference type="Gene3D" id="3.10.50.40">
    <property type="match status" value="1"/>
</dbReference>
<dbReference type="RefSeq" id="WP_353567428.1">
    <property type="nucleotide sequence ID" value="NZ_BAABRI010000013.1"/>
</dbReference>
<keyword evidence="11" id="KW-1185">Reference proteome</keyword>
<dbReference type="Gene3D" id="1.10.287.460">
    <property type="entry name" value="Peptidyl-prolyl cis-trans isomerase, FKBP-type, N-terminal domain"/>
    <property type="match status" value="1"/>
</dbReference>
<keyword evidence="4 5" id="KW-0413">Isomerase</keyword>
<sequence length="269" mass="28871">MTSTIFPGALAIALGAILPISAQEDAAEAPSEQAAETSSVDPASVKPDSSYALGYRTGGEFGQRYGNFGITPGDLDTDKFLEGFLAGFKGDDPTVSEEHLGAAMQALGDLLQGREKELAGKNLEAGKAFLAENAKKEGIKTTDSGLQYEILEPGGEETYKAPKEGEADKQFLVHYRGTLINGTQFDASPEGETVPMTLQVIDGFKEALQMMPVGATWKLYIPSELAYGEERRSAEIGPNSVLIFEVELEKIEDAPMHESGMPFPMPEQE</sequence>
<evidence type="ECO:0000256" key="6">
    <source>
        <dbReference type="RuleBase" id="RU003915"/>
    </source>
</evidence>
<dbReference type="PANTHER" id="PTHR43811">
    <property type="entry name" value="FKBP-TYPE PEPTIDYL-PROLYL CIS-TRANS ISOMERASE FKPA"/>
    <property type="match status" value="1"/>
</dbReference>
<feature type="signal peptide" evidence="8">
    <location>
        <begin position="1"/>
        <end position="22"/>
    </location>
</feature>
<evidence type="ECO:0000256" key="3">
    <source>
        <dbReference type="ARBA" id="ARBA00023110"/>
    </source>
</evidence>
<dbReference type="SUPFAM" id="SSF54534">
    <property type="entry name" value="FKBP-like"/>
    <property type="match status" value="1"/>
</dbReference>
<dbReference type="Proteomes" id="UP001476282">
    <property type="component" value="Unassembled WGS sequence"/>
</dbReference>
<accession>A0ABP9USF8</accession>
<gene>
    <name evidence="10" type="primary">mip</name>
    <name evidence="10" type="ORF">Hsar01_02546</name>
</gene>
<evidence type="ECO:0000256" key="4">
    <source>
        <dbReference type="ARBA" id="ARBA00023235"/>
    </source>
</evidence>
<protein>
    <recommendedName>
        <fullName evidence="6">Peptidyl-prolyl cis-trans isomerase</fullName>
        <ecNumber evidence="6">5.2.1.8</ecNumber>
    </recommendedName>
</protein>
<dbReference type="InterPro" id="IPR046357">
    <property type="entry name" value="PPIase_dom_sf"/>
</dbReference>
<feature type="region of interest" description="Disordered" evidence="7">
    <location>
        <begin position="27"/>
        <end position="46"/>
    </location>
</feature>
<feature type="chain" id="PRO_5045277286" description="Peptidyl-prolyl cis-trans isomerase" evidence="8">
    <location>
        <begin position="23"/>
        <end position="269"/>
    </location>
</feature>
<dbReference type="InterPro" id="IPR001179">
    <property type="entry name" value="PPIase_FKBP_dom"/>
</dbReference>
<comment type="caution">
    <text evidence="10">The sequence shown here is derived from an EMBL/GenBank/DDBJ whole genome shotgun (WGS) entry which is preliminary data.</text>
</comment>
<evidence type="ECO:0000313" key="11">
    <source>
        <dbReference type="Proteomes" id="UP001476282"/>
    </source>
</evidence>
<evidence type="ECO:0000256" key="7">
    <source>
        <dbReference type="SAM" id="MobiDB-lite"/>
    </source>
</evidence>
<reference evidence="10 11" key="1">
    <citation type="submission" date="2024-02" db="EMBL/GenBank/DDBJ databases">
        <title>Haloferula sargassicola NBRC 104335.</title>
        <authorList>
            <person name="Ichikawa N."/>
            <person name="Katano-Makiyama Y."/>
            <person name="Hidaka K."/>
        </authorList>
    </citation>
    <scope>NUCLEOTIDE SEQUENCE [LARGE SCALE GENOMIC DNA]</scope>
    <source>
        <strain evidence="10 11">NBRC 104335</strain>
    </source>
</reference>
<dbReference type="PANTHER" id="PTHR43811:SF19">
    <property type="entry name" value="39 KDA FK506-BINDING NUCLEAR PROTEIN"/>
    <property type="match status" value="1"/>
</dbReference>
<name>A0ABP9USF8_9BACT</name>
<dbReference type="Pfam" id="PF01346">
    <property type="entry name" value="FKBP_N"/>
    <property type="match status" value="1"/>
</dbReference>
<keyword evidence="8" id="KW-0732">Signal</keyword>
<dbReference type="PROSITE" id="PS50059">
    <property type="entry name" value="FKBP_PPIASE"/>
    <property type="match status" value="1"/>
</dbReference>
<organism evidence="10 11">
    <name type="scientific">Haloferula sargassicola</name>
    <dbReference type="NCBI Taxonomy" id="490096"/>
    <lineage>
        <taxon>Bacteria</taxon>
        <taxon>Pseudomonadati</taxon>
        <taxon>Verrucomicrobiota</taxon>
        <taxon>Verrucomicrobiia</taxon>
        <taxon>Verrucomicrobiales</taxon>
        <taxon>Verrucomicrobiaceae</taxon>
        <taxon>Haloferula</taxon>
    </lineage>
</organism>
<comment type="catalytic activity">
    <reaction evidence="1 5 6">
        <text>[protein]-peptidylproline (omega=180) = [protein]-peptidylproline (omega=0)</text>
        <dbReference type="Rhea" id="RHEA:16237"/>
        <dbReference type="Rhea" id="RHEA-COMP:10747"/>
        <dbReference type="Rhea" id="RHEA-COMP:10748"/>
        <dbReference type="ChEBI" id="CHEBI:83833"/>
        <dbReference type="ChEBI" id="CHEBI:83834"/>
        <dbReference type="EC" id="5.2.1.8"/>
    </reaction>
</comment>
<dbReference type="EC" id="5.2.1.8" evidence="6"/>